<dbReference type="Gene3D" id="3.40.50.2000">
    <property type="entry name" value="Glycogen Phosphorylase B"/>
    <property type="match status" value="2"/>
</dbReference>
<dbReference type="GO" id="GO:0008168">
    <property type="term" value="F:methyltransferase activity"/>
    <property type="evidence" value="ECO:0007669"/>
    <property type="project" value="UniProtKB-KW"/>
</dbReference>
<name>A0A4P7BWP0_9GAMM</name>
<reference evidence="6 7" key="1">
    <citation type="submission" date="2019-03" db="EMBL/GenBank/DDBJ databases">
        <title>The genome sequence of Nitrosococcus wardiae strain D1FHST reveals the archetypal metabolic capacity of ammonia-oxidizing Gammaproteobacteria.</title>
        <authorList>
            <person name="Wang L."/>
            <person name="Lim C.K."/>
            <person name="Hanson T.E."/>
            <person name="Dang H."/>
            <person name="Klotz M.G."/>
        </authorList>
    </citation>
    <scope>NUCLEOTIDE SEQUENCE [LARGE SCALE GENOMIC DNA]</scope>
    <source>
        <strain evidence="6 7">D1FHS</strain>
    </source>
</reference>
<evidence type="ECO:0000256" key="2">
    <source>
        <dbReference type="ARBA" id="ARBA00022676"/>
    </source>
</evidence>
<dbReference type="SUPFAM" id="SSF53756">
    <property type="entry name" value="UDP-Glycosyltransferase/glycogen phosphorylase"/>
    <property type="match status" value="1"/>
</dbReference>
<accession>A0A4P7BWP0</accession>
<dbReference type="CDD" id="cd02440">
    <property type="entry name" value="AdoMet_MTases"/>
    <property type="match status" value="1"/>
</dbReference>
<feature type="domain" description="Glycosyltransferase 2-like" evidence="5">
    <location>
        <begin position="532"/>
        <end position="701"/>
    </location>
</feature>
<protein>
    <submittedName>
        <fullName evidence="6">Methyltransferase domain-containing protein</fullName>
    </submittedName>
</protein>
<dbReference type="InterPro" id="IPR029063">
    <property type="entry name" value="SAM-dependent_MTases_sf"/>
</dbReference>
<evidence type="ECO:0000256" key="4">
    <source>
        <dbReference type="SAM" id="Coils"/>
    </source>
</evidence>
<dbReference type="GO" id="GO:0016757">
    <property type="term" value="F:glycosyltransferase activity"/>
    <property type="evidence" value="ECO:0007669"/>
    <property type="project" value="UniProtKB-KW"/>
</dbReference>
<dbReference type="InterPro" id="IPR001173">
    <property type="entry name" value="Glyco_trans_2-like"/>
</dbReference>
<dbReference type="GO" id="GO:0032259">
    <property type="term" value="P:methylation"/>
    <property type="evidence" value="ECO:0007669"/>
    <property type="project" value="UniProtKB-KW"/>
</dbReference>
<gene>
    <name evidence="6" type="ORF">E3U44_02650</name>
</gene>
<dbReference type="InterPro" id="IPR029044">
    <property type="entry name" value="Nucleotide-diphossugar_trans"/>
</dbReference>
<dbReference type="Gene3D" id="3.90.550.10">
    <property type="entry name" value="Spore Coat Polysaccharide Biosynthesis Protein SpsA, Chain A"/>
    <property type="match status" value="1"/>
</dbReference>
<dbReference type="Proteomes" id="UP000294325">
    <property type="component" value="Chromosome"/>
</dbReference>
<evidence type="ECO:0000313" key="6">
    <source>
        <dbReference type="EMBL" id="QBQ53524.1"/>
    </source>
</evidence>
<keyword evidence="6" id="KW-0489">Methyltransferase</keyword>
<evidence type="ECO:0000259" key="5">
    <source>
        <dbReference type="Pfam" id="PF00535"/>
    </source>
</evidence>
<feature type="coiled-coil region" evidence="4">
    <location>
        <begin position="439"/>
        <end position="494"/>
    </location>
</feature>
<dbReference type="AlphaFoldDB" id="A0A4P7BWP0"/>
<keyword evidence="3 6" id="KW-0808">Transferase</keyword>
<dbReference type="Pfam" id="PF13489">
    <property type="entry name" value="Methyltransf_23"/>
    <property type="match status" value="1"/>
</dbReference>
<evidence type="ECO:0000256" key="1">
    <source>
        <dbReference type="ARBA" id="ARBA00006739"/>
    </source>
</evidence>
<comment type="similarity">
    <text evidence="1">Belongs to the glycosyltransferase 2 family.</text>
</comment>
<dbReference type="SUPFAM" id="SSF53448">
    <property type="entry name" value="Nucleotide-diphospho-sugar transferases"/>
    <property type="match status" value="1"/>
</dbReference>
<keyword evidence="4" id="KW-0175">Coiled coil</keyword>
<dbReference type="PANTHER" id="PTHR43179:SF12">
    <property type="entry name" value="GALACTOFURANOSYLTRANSFERASE GLFT2"/>
    <property type="match status" value="1"/>
</dbReference>
<proteinExistence type="inferred from homology"/>
<dbReference type="PANTHER" id="PTHR43179">
    <property type="entry name" value="RHAMNOSYLTRANSFERASE WBBL"/>
    <property type="match status" value="1"/>
</dbReference>
<dbReference type="EMBL" id="CP038033">
    <property type="protein sequence ID" value="QBQ53524.1"/>
    <property type="molecule type" value="Genomic_DNA"/>
</dbReference>
<evidence type="ECO:0000256" key="3">
    <source>
        <dbReference type="ARBA" id="ARBA00022679"/>
    </source>
</evidence>
<dbReference type="SUPFAM" id="SSF53335">
    <property type="entry name" value="S-adenosyl-L-methionine-dependent methyltransferases"/>
    <property type="match status" value="1"/>
</dbReference>
<keyword evidence="7" id="KW-1185">Reference proteome</keyword>
<dbReference type="KEGG" id="nwr:E3U44_02650"/>
<sequence>MDQFFSESHLYARELDPQGDDSLAKIARLIRPNTQVLDLGTGPGVLGKYLSTALNCIVDGVEFSLEQAQLAEPFYRDLRIADLEGVDLRALFPNCFTGTESRHPENVQREDEHRRYDYIVCADVLEHLKDPGAVVSQLPALLRPNGRILLSIPNIAHAGVIAELLSGEFRYRPEGLLDATHLRFFTRKSLLEFLNRHDLVPLAVEAIPCDMRASEFRGYYLETLPPAIYHLLKAYPDALTYQFIVEATPGKQAIQKPEATPITPEFHFACQLYWRFGKAEYHQENSCCTLGCIGAEHQVIRFSIPPLAEVPTGIRLNPADRPGFMRIYQIDLYDKENRSIWRWNGDRAPLPVNKTHQMEFSSSWMTALGVNVLLMGKETYFELSLETETLALLQAGGVLEFQISWPQSADFMALAQRLGQKDREIQERDRLLQEKGQFLAHHKRQLQEKEQLLASSARDLQGLHEQVEQQQRELAAYEQQLAEANALVHYLETRLAYQESFRGWMRRPFRPLKRWYLNRPKIEQADSPSIDIVIPIYNAYEPLCSCLESIRRCTDEPYRLVLIDDASTDSRIQTLFEELRTAGEENIVLLQNEHNQGFVATANRGMSIGRNDVVLLNSDTLVTQHWLRKLKRCAASDPKIGTITPFSNNGEICSFPDFCRENPFPENPELINLAMDEARIAVYPELPTGVGFCLYIRRALMDRVGLFDVDAFGKGYGEENDLCMRAIEAGFRNVLCSDAYVAHRGGGSFGQEKKVIAEKQMAALLNKHPTYLEQVNGFIKQDPLQPIRQLIKTQLQILSTPEMPGVLHIMHGHGGPAVLRGRGGGIGAYIRNLATLIGGEFRHYLLIALEQEWVVKGLISGEEEQHYRFQRRDGETWTDFLETMCGWLEIKLCHIHHLAGCRDGLLEAFAGTVIPYGVSVHDFFLACPTVNLLDGSGHYCNATTDLELCRQCLGAQGSFAHIDMEEWRWKHQKFLSKAAFVFAPSAWVKHTLNRYFPTVPITVIPNIPHLDLPKLRGGALRAFLLPKDGIKSIGVLGAIGPVKGARKLEQLVAKTRKRKLPLRWVVIGYTDRQGDPPVPYQSEDRVLTLHGPYGQEELPALLDHYAVSLVVFPSAGPETFSYTLSEAWEADRPVLAPPIGTLQERVVETGAGWIMEDWQDVDKILDQILELVSSETRESFMATLARVKQASRDGEAHLEPIRHLVIEGYRRSSAPSLPPRLTGIDPLRVYEAACHGR</sequence>
<dbReference type="Gene3D" id="3.40.50.150">
    <property type="entry name" value="Vaccinia Virus protein VP39"/>
    <property type="match status" value="1"/>
</dbReference>
<organism evidence="6 7">
    <name type="scientific">Nitrosococcus wardiae</name>
    <dbReference type="NCBI Taxonomy" id="1814290"/>
    <lineage>
        <taxon>Bacteria</taxon>
        <taxon>Pseudomonadati</taxon>
        <taxon>Pseudomonadota</taxon>
        <taxon>Gammaproteobacteria</taxon>
        <taxon>Chromatiales</taxon>
        <taxon>Chromatiaceae</taxon>
        <taxon>Nitrosococcus</taxon>
    </lineage>
</organism>
<dbReference type="Pfam" id="PF00535">
    <property type="entry name" value="Glycos_transf_2"/>
    <property type="match status" value="1"/>
</dbReference>
<evidence type="ECO:0000313" key="7">
    <source>
        <dbReference type="Proteomes" id="UP000294325"/>
    </source>
</evidence>
<dbReference type="Pfam" id="PF13692">
    <property type="entry name" value="Glyco_trans_1_4"/>
    <property type="match status" value="1"/>
</dbReference>
<keyword evidence="2" id="KW-0328">Glycosyltransferase</keyword>
<dbReference type="OrthoDB" id="5123492at2"/>
<dbReference type="RefSeq" id="WP_134356538.1">
    <property type="nucleotide sequence ID" value="NZ_CP038033.1"/>
</dbReference>